<dbReference type="KEGG" id="deo:CAY53_00150"/>
<feature type="region of interest" description="Disordered" evidence="3">
    <location>
        <begin position="1"/>
        <end position="23"/>
    </location>
</feature>
<dbReference type="PANTHER" id="PTHR32347:SF23">
    <property type="entry name" value="BLL5650 PROTEIN"/>
    <property type="match status" value="1"/>
</dbReference>
<evidence type="ECO:0000256" key="2">
    <source>
        <dbReference type="ARBA" id="ARBA00023054"/>
    </source>
</evidence>
<keyword evidence="5" id="KW-1185">Reference proteome</keyword>
<protein>
    <submittedName>
        <fullName evidence="4">Uncharacterized protein</fullName>
    </submittedName>
</protein>
<evidence type="ECO:0000313" key="4">
    <source>
        <dbReference type="EMBL" id="AVD70084.1"/>
    </source>
</evidence>
<dbReference type="GO" id="GO:0030313">
    <property type="term" value="C:cell envelope"/>
    <property type="evidence" value="ECO:0007669"/>
    <property type="project" value="UniProtKB-SubCell"/>
</dbReference>
<organism evidence="4 5">
    <name type="scientific">Desulfobulbus oralis</name>
    <dbReference type="NCBI Taxonomy" id="1986146"/>
    <lineage>
        <taxon>Bacteria</taxon>
        <taxon>Pseudomonadati</taxon>
        <taxon>Thermodesulfobacteriota</taxon>
        <taxon>Desulfobulbia</taxon>
        <taxon>Desulfobulbales</taxon>
        <taxon>Desulfobulbaceae</taxon>
        <taxon>Desulfobulbus</taxon>
    </lineage>
</organism>
<dbReference type="RefSeq" id="WP_104935411.1">
    <property type="nucleotide sequence ID" value="NZ_CP021255.1"/>
</dbReference>
<name>A0A2L1GK96_9BACT</name>
<proteinExistence type="predicted"/>
<dbReference type="Proteomes" id="UP000239867">
    <property type="component" value="Chromosome"/>
</dbReference>
<dbReference type="PANTHER" id="PTHR32347">
    <property type="entry name" value="EFFLUX SYSTEM COMPONENT YKNX-RELATED"/>
    <property type="match status" value="1"/>
</dbReference>
<dbReference type="OrthoDB" id="9763546at2"/>
<evidence type="ECO:0000313" key="5">
    <source>
        <dbReference type="Proteomes" id="UP000239867"/>
    </source>
</evidence>
<dbReference type="EMBL" id="CP021255">
    <property type="protein sequence ID" value="AVD70084.1"/>
    <property type="molecule type" value="Genomic_DNA"/>
</dbReference>
<dbReference type="SUPFAM" id="SSF111369">
    <property type="entry name" value="HlyD-like secretion proteins"/>
    <property type="match status" value="1"/>
</dbReference>
<evidence type="ECO:0000256" key="1">
    <source>
        <dbReference type="ARBA" id="ARBA00004196"/>
    </source>
</evidence>
<accession>A0A2L1GK96</accession>
<dbReference type="Gene3D" id="2.40.50.100">
    <property type="match status" value="1"/>
</dbReference>
<comment type="subcellular location">
    <subcellularLocation>
        <location evidence="1">Cell envelope</location>
    </subcellularLocation>
</comment>
<evidence type="ECO:0000256" key="3">
    <source>
        <dbReference type="SAM" id="MobiDB-lite"/>
    </source>
</evidence>
<reference evidence="4 5" key="1">
    <citation type="journal article" date="2018" name="MBio">
        <title>Insights into the evolution of host association through the isolation and characterization of a novel human periodontal pathobiont, Desulfobulbus oralis.</title>
        <authorList>
            <person name="Cross K.L."/>
            <person name="Chirania P."/>
            <person name="Xiong W."/>
            <person name="Beall C.J."/>
            <person name="Elkins J.G."/>
            <person name="Giannone R.J."/>
            <person name="Griffen A.L."/>
            <person name="Guss A.M."/>
            <person name="Hettich R.L."/>
            <person name="Joshi S.S."/>
            <person name="Mokrzan E.M."/>
            <person name="Martin R.K."/>
            <person name="Zhulin I.B."/>
            <person name="Leys E.J."/>
            <person name="Podar M."/>
        </authorList>
    </citation>
    <scope>NUCLEOTIDE SEQUENCE [LARGE SCALE GENOMIC DNA]</scope>
    <source>
        <strain evidence="4 5">ORNL</strain>
    </source>
</reference>
<gene>
    <name evidence="4" type="ORF">CAY53_00150</name>
</gene>
<dbReference type="AlphaFoldDB" id="A0A2L1GK96"/>
<dbReference type="Gene3D" id="2.40.30.170">
    <property type="match status" value="1"/>
</dbReference>
<dbReference type="InterPro" id="IPR050465">
    <property type="entry name" value="UPF0194_transport"/>
</dbReference>
<keyword evidence="2" id="KW-0175">Coiled coil</keyword>
<sequence>MSQGPDRAQARPPAQEDGAAKSAGPAEGLVRLIALERQARRCESRQELAFTMVNWTHRLIPYYQALFFRRGGGGNGASPVLEAVSAVATVDGNTPFALWARDFCRSILQRYPEVKLQQIDPGRLDKATVAGWQQWWPAQVLLCPLRGRNQALLGLLLLAREEPFLPQELSLLEVLSDAYGHALAAFQSEARRGLPALSTKKRRTVGLTVAATLLALLLLVRIPESVLAPAEIVPRDPLIVSSPVRGQIRDIDVQPYQMVRRGQLLFHLDDTEMVNQLALAQKNLQVVQAEYLRAEQKAFSDPLSKADLEVLRVQAEEKALIVDYTRQELERQKISAAQDGMALFSDRNDWIGRPVAIGEKVMTLADPTRAEIRIMMPVDDAIALEPGAAVRLFLRTDPLNPVAATISRTSFKAEEQPGGGLSFVLKATFDGPEQERRIGLQGTAKVYGGRVSLFYYIFRKPLSVIRREVGL</sequence>